<dbReference type="EMBL" id="CAXLJM020000041">
    <property type="protein sequence ID" value="CAL8109649.1"/>
    <property type="molecule type" value="Genomic_DNA"/>
</dbReference>
<evidence type="ECO:0000256" key="1">
    <source>
        <dbReference type="SAM" id="Coils"/>
    </source>
</evidence>
<organism evidence="4 5">
    <name type="scientific">Orchesella dallaii</name>
    <dbReference type="NCBI Taxonomy" id="48710"/>
    <lineage>
        <taxon>Eukaryota</taxon>
        <taxon>Metazoa</taxon>
        <taxon>Ecdysozoa</taxon>
        <taxon>Arthropoda</taxon>
        <taxon>Hexapoda</taxon>
        <taxon>Collembola</taxon>
        <taxon>Entomobryomorpha</taxon>
        <taxon>Entomobryoidea</taxon>
        <taxon>Orchesellidae</taxon>
        <taxon>Orchesellinae</taxon>
        <taxon>Orchesella</taxon>
    </lineage>
</organism>
<evidence type="ECO:0000256" key="2">
    <source>
        <dbReference type="SAM" id="SignalP"/>
    </source>
</evidence>
<feature type="signal peptide" evidence="2">
    <location>
        <begin position="1"/>
        <end position="24"/>
    </location>
</feature>
<evidence type="ECO:0000259" key="3">
    <source>
        <dbReference type="Pfam" id="PF01823"/>
    </source>
</evidence>
<dbReference type="Gene3D" id="3.40.50.300">
    <property type="entry name" value="P-loop containing nucleotide triphosphate hydrolases"/>
    <property type="match status" value="1"/>
</dbReference>
<reference evidence="4 5" key="1">
    <citation type="submission" date="2024-08" db="EMBL/GenBank/DDBJ databases">
        <authorList>
            <person name="Cucini C."/>
            <person name="Frati F."/>
        </authorList>
    </citation>
    <scope>NUCLEOTIDE SEQUENCE [LARGE SCALE GENOMIC DNA]</scope>
</reference>
<gene>
    <name evidence="4" type="ORF">ODALV1_LOCUS13558</name>
</gene>
<sequence length="751" mass="84409">MGTKLIFPVLIPIYFLLCIAKCSTIPDVAAGGNEALELPPTVSIVVMGRKDSGITSTVRQLLGTNTTIIHAQVAVASTDILEYTLRIQPPAGETGNYYLKLIDVPGLGAEQTLELDTEILASLKAYLSDKGLPTFFLVVTKFNDNLIYQQYTQLVKRVEIFQRALFHTTTDNTVFLLARFLTDSQEIRQFPSDMVNEFKRVIEHSTTFPSPIEILLGDNKPDEATPVENGYYRLPNNELYPKNVWEKLLEVSRRSIVTQNERSQTVIKHVLESMIESREAELRTKEVVPHIEDEVEFEEDIKALLYLLSQDNVQLPHNEIQGRLHSELENQDAETQIEGSLQTLALQIYLRNNNITEFNQLPQTIPEVVRLLQVDGISSKYSLLLLENGLHVEAPAYPTNNLAVGYGYDLLRSTILRTTPFQENLQVISTCLGYYFPKFMDCEKLDHVVEKTLVNVAETAEELQQECLKHLTLPLPVTGINGTQLRNCEAKPFLNWKPSVSGRLVVVREVRVLKCKIRTRNDIALNKHFIAAVNELPSLNTSDSRSVSEWRLFLHHFGTYIVKKGYGGGSYQATLTLSEEETPTVLATKESVEQTLNSIVVFGNSSVESENESKDILYQFHGGNVDPRANQLHELDSSEVRNEILEGWTNSLNIDFDMLTNELELMPLSQLVGVVDADKEADAASATSLLLQGILEAENAQTEETNANNERNEELTKAREQAILLQNANIEVALNRLQRLNAVLDAETETQ</sequence>
<comment type="caution">
    <text evidence="4">The sequence shown here is derived from an EMBL/GenBank/DDBJ whole genome shotgun (WGS) entry which is preliminary data.</text>
</comment>
<evidence type="ECO:0000313" key="5">
    <source>
        <dbReference type="Proteomes" id="UP001642540"/>
    </source>
</evidence>
<protein>
    <recommendedName>
        <fullName evidence="3">MACPF domain-containing protein</fullName>
    </recommendedName>
</protein>
<name>A0ABP1QP63_9HEXA</name>
<keyword evidence="2" id="KW-0732">Signal</keyword>
<proteinExistence type="predicted"/>
<dbReference type="SUPFAM" id="SSF52540">
    <property type="entry name" value="P-loop containing nucleoside triphosphate hydrolases"/>
    <property type="match status" value="1"/>
</dbReference>
<dbReference type="Proteomes" id="UP001642540">
    <property type="component" value="Unassembled WGS sequence"/>
</dbReference>
<dbReference type="InterPro" id="IPR027417">
    <property type="entry name" value="P-loop_NTPase"/>
</dbReference>
<evidence type="ECO:0000313" key="4">
    <source>
        <dbReference type="EMBL" id="CAL8109649.1"/>
    </source>
</evidence>
<dbReference type="InterPro" id="IPR020864">
    <property type="entry name" value="MACPF"/>
</dbReference>
<dbReference type="Pfam" id="PF01823">
    <property type="entry name" value="MACPF"/>
    <property type="match status" value="1"/>
</dbReference>
<feature type="domain" description="MACPF" evidence="3">
    <location>
        <begin position="510"/>
        <end position="605"/>
    </location>
</feature>
<feature type="coiled-coil region" evidence="1">
    <location>
        <begin position="695"/>
        <end position="750"/>
    </location>
</feature>
<dbReference type="CDD" id="cd00882">
    <property type="entry name" value="Ras_like_GTPase"/>
    <property type="match status" value="1"/>
</dbReference>
<keyword evidence="5" id="KW-1185">Reference proteome</keyword>
<keyword evidence="1" id="KW-0175">Coiled coil</keyword>
<feature type="chain" id="PRO_5046381805" description="MACPF domain-containing protein" evidence="2">
    <location>
        <begin position="25"/>
        <end position="751"/>
    </location>
</feature>
<accession>A0ABP1QP63</accession>